<dbReference type="EMBL" id="JACIBS010000001">
    <property type="protein sequence ID" value="MBB3663418.1"/>
    <property type="molecule type" value="Genomic_DNA"/>
</dbReference>
<feature type="signal peptide" evidence="1">
    <location>
        <begin position="1"/>
        <end position="33"/>
    </location>
</feature>
<dbReference type="Pfam" id="PF09992">
    <property type="entry name" value="NAGPA"/>
    <property type="match status" value="1"/>
</dbReference>
<reference evidence="3 4" key="1">
    <citation type="submission" date="2020-08" db="EMBL/GenBank/DDBJ databases">
        <title>Sequencing the genomes of 1000 actinobacteria strains.</title>
        <authorList>
            <person name="Klenk H.-P."/>
        </authorList>
    </citation>
    <scope>NUCLEOTIDE SEQUENCE [LARGE SCALE GENOMIC DNA]</scope>
    <source>
        <strain evidence="3 4">DSM 45267</strain>
    </source>
</reference>
<keyword evidence="1" id="KW-0732">Signal</keyword>
<evidence type="ECO:0000313" key="4">
    <source>
        <dbReference type="Proteomes" id="UP000564573"/>
    </source>
</evidence>
<dbReference type="AlphaFoldDB" id="A0A839XR60"/>
<evidence type="ECO:0000259" key="2">
    <source>
        <dbReference type="Pfam" id="PF09992"/>
    </source>
</evidence>
<evidence type="ECO:0000256" key="1">
    <source>
        <dbReference type="SAM" id="SignalP"/>
    </source>
</evidence>
<proteinExistence type="predicted"/>
<sequence>MTPLRQVPRSLVSVSTACAVLLGGVAVPPAATAAVPATAFDNPATTAQSGTVLAPGVTHRPFTVETTAGAVQGHVLTVDVLKARLGLLHPDAVAQRDEIPDMAGAQDALAGVNGDFFNISDSHEGVEPTGSSVGPAITGGDALKGAVPDGQRFGPALPDGTSTRDVFGMGVDRRVRMSTLDVTGTVRTADGAFDVDGMNQYALPENGVGVYTTDWGPMSRVRPTCGTDTDRQAPCSDETEEVVVQDGVVIAERDEPGEGRIPADATVLVGREDGADRLEALDEGDRVLVRSGLDADEPVPPFEFAVGGYPILRDGAPLPGLDTSVLAPRTAAGVSSDGRTAYLTVVDGRSAESAGMTVAELADLLRSFGAVDGVNLDGGGSSTFVTREPGDRQAIVRNVPSDGKPRAVANGVGVFPR</sequence>
<comment type="caution">
    <text evidence="3">The sequence shown here is derived from an EMBL/GenBank/DDBJ whole genome shotgun (WGS) entry which is preliminary data.</text>
</comment>
<evidence type="ECO:0000313" key="3">
    <source>
        <dbReference type="EMBL" id="MBB3663418.1"/>
    </source>
</evidence>
<protein>
    <recommendedName>
        <fullName evidence="2">Phosphodiester glycosidase domain-containing protein</fullName>
    </recommendedName>
</protein>
<dbReference type="RefSeq" id="WP_183782594.1">
    <property type="nucleotide sequence ID" value="NZ_JACIBS010000001.1"/>
</dbReference>
<dbReference type="InterPro" id="IPR018711">
    <property type="entry name" value="NAGPA"/>
</dbReference>
<keyword evidence="4" id="KW-1185">Reference proteome</keyword>
<organism evidence="3 4">
    <name type="scientific">Prauserella sediminis</name>
    <dbReference type="NCBI Taxonomy" id="577680"/>
    <lineage>
        <taxon>Bacteria</taxon>
        <taxon>Bacillati</taxon>
        <taxon>Actinomycetota</taxon>
        <taxon>Actinomycetes</taxon>
        <taxon>Pseudonocardiales</taxon>
        <taxon>Pseudonocardiaceae</taxon>
        <taxon>Prauserella</taxon>
        <taxon>Prauserella salsuginis group</taxon>
    </lineage>
</organism>
<dbReference type="PANTHER" id="PTHR40446">
    <property type="entry name" value="N-ACETYLGLUCOSAMINE-1-PHOSPHODIESTER ALPHA-N-ACETYLGLUCOSAMINIDASE"/>
    <property type="match status" value="1"/>
</dbReference>
<feature type="domain" description="Phosphodiester glycosidase" evidence="2">
    <location>
        <begin position="241"/>
        <end position="415"/>
    </location>
</feature>
<dbReference type="Proteomes" id="UP000564573">
    <property type="component" value="Unassembled WGS sequence"/>
</dbReference>
<accession>A0A839XR60</accession>
<gene>
    <name evidence="3" type="ORF">FB384_002322</name>
</gene>
<name>A0A839XR60_9PSEU</name>
<dbReference type="PANTHER" id="PTHR40446:SF2">
    <property type="entry name" value="N-ACETYLGLUCOSAMINE-1-PHOSPHODIESTER ALPHA-N-ACETYLGLUCOSAMINIDASE"/>
    <property type="match status" value="1"/>
</dbReference>
<feature type="chain" id="PRO_5032327860" description="Phosphodiester glycosidase domain-containing protein" evidence="1">
    <location>
        <begin position="34"/>
        <end position="417"/>
    </location>
</feature>